<dbReference type="InterPro" id="IPR050553">
    <property type="entry name" value="Thioredoxin_ResA/DsbE_sf"/>
</dbReference>
<evidence type="ECO:0000313" key="6">
    <source>
        <dbReference type="EMBL" id="AQS49334.1"/>
    </source>
</evidence>
<dbReference type="InterPro" id="IPR017937">
    <property type="entry name" value="Thioredoxin_CS"/>
</dbReference>
<dbReference type="InterPro" id="IPR036249">
    <property type="entry name" value="Thioredoxin-like_sf"/>
</dbReference>
<feature type="signal peptide" evidence="4">
    <location>
        <begin position="1"/>
        <end position="20"/>
    </location>
</feature>
<protein>
    <submittedName>
        <fullName evidence="6">Thioredoxin</fullName>
    </submittedName>
</protein>
<name>A0ABM6IKJ1_9RHOB</name>
<proteinExistence type="predicted"/>
<dbReference type="RefSeq" id="WP_075773964.1">
    <property type="nucleotide sequence ID" value="NZ_CP019437.1"/>
</dbReference>
<evidence type="ECO:0000256" key="2">
    <source>
        <dbReference type="ARBA" id="ARBA00022748"/>
    </source>
</evidence>
<keyword evidence="7" id="KW-1185">Reference proteome</keyword>
<dbReference type="Pfam" id="PF08534">
    <property type="entry name" value="Redoxin"/>
    <property type="match status" value="1"/>
</dbReference>
<comment type="subcellular location">
    <subcellularLocation>
        <location evidence="1">Cell envelope</location>
    </subcellularLocation>
</comment>
<dbReference type="PROSITE" id="PS00194">
    <property type="entry name" value="THIOREDOXIN_1"/>
    <property type="match status" value="1"/>
</dbReference>
<dbReference type="SUPFAM" id="SSF52833">
    <property type="entry name" value="Thioredoxin-like"/>
    <property type="match status" value="1"/>
</dbReference>
<dbReference type="EMBL" id="CP019437">
    <property type="protein sequence ID" value="AQS49334.1"/>
    <property type="molecule type" value="Genomic_DNA"/>
</dbReference>
<dbReference type="CDD" id="cd02966">
    <property type="entry name" value="TlpA_like_family"/>
    <property type="match status" value="1"/>
</dbReference>
<evidence type="ECO:0000259" key="5">
    <source>
        <dbReference type="PROSITE" id="PS51352"/>
    </source>
</evidence>
<evidence type="ECO:0000256" key="4">
    <source>
        <dbReference type="SAM" id="SignalP"/>
    </source>
</evidence>
<dbReference type="PANTHER" id="PTHR42852:SF17">
    <property type="entry name" value="THIOREDOXIN-LIKE PROTEIN HI_1115"/>
    <property type="match status" value="1"/>
</dbReference>
<accession>A0ABM6IKJ1</accession>
<dbReference type="InterPro" id="IPR013740">
    <property type="entry name" value="Redoxin"/>
</dbReference>
<dbReference type="PROSITE" id="PS51352">
    <property type="entry name" value="THIOREDOXIN_2"/>
    <property type="match status" value="1"/>
</dbReference>
<organism evidence="6 7">
    <name type="scientific">Thioclava nitratireducens</name>
    <dbReference type="NCBI Taxonomy" id="1915078"/>
    <lineage>
        <taxon>Bacteria</taxon>
        <taxon>Pseudomonadati</taxon>
        <taxon>Pseudomonadota</taxon>
        <taxon>Alphaproteobacteria</taxon>
        <taxon>Rhodobacterales</taxon>
        <taxon>Paracoccaceae</taxon>
        <taxon>Thioclava</taxon>
    </lineage>
</organism>
<dbReference type="InterPro" id="IPR013766">
    <property type="entry name" value="Thioredoxin_domain"/>
</dbReference>
<evidence type="ECO:0000313" key="7">
    <source>
        <dbReference type="Proteomes" id="UP000185622"/>
    </source>
</evidence>
<evidence type="ECO:0000256" key="1">
    <source>
        <dbReference type="ARBA" id="ARBA00004196"/>
    </source>
</evidence>
<reference evidence="6 7" key="1">
    <citation type="submission" date="2017-01" db="EMBL/GenBank/DDBJ databases">
        <title>The complete genome sequence of a sulfur-oxidizing marine bacterium Thioclava sp. 25B10_4T.</title>
        <authorList>
            <person name="Liu Y."/>
            <person name="Lai Q."/>
            <person name="Shao Z."/>
        </authorList>
    </citation>
    <scope>NUCLEOTIDE SEQUENCE [LARGE SCALE GENOMIC DNA]</scope>
    <source>
        <strain evidence="6 7">25B10_4</strain>
    </source>
</reference>
<keyword evidence="2" id="KW-0201">Cytochrome c-type biogenesis</keyword>
<keyword evidence="4" id="KW-0732">Signal</keyword>
<gene>
    <name evidence="6" type="ORF">BMG03_17190</name>
</gene>
<dbReference type="PANTHER" id="PTHR42852">
    <property type="entry name" value="THIOL:DISULFIDE INTERCHANGE PROTEIN DSBE"/>
    <property type="match status" value="1"/>
</dbReference>
<keyword evidence="3" id="KW-0676">Redox-active center</keyword>
<feature type="domain" description="Thioredoxin" evidence="5">
    <location>
        <begin position="37"/>
        <end position="180"/>
    </location>
</feature>
<feature type="chain" id="PRO_5045908435" evidence="4">
    <location>
        <begin position="21"/>
        <end position="182"/>
    </location>
</feature>
<evidence type="ECO:0000256" key="3">
    <source>
        <dbReference type="ARBA" id="ARBA00023284"/>
    </source>
</evidence>
<dbReference type="Proteomes" id="UP000185622">
    <property type="component" value="Chromosome"/>
</dbReference>
<sequence length="182" mass="19817">MLRFLVLYTALALGANVAQAADLDAIKSGQMESLVTYDEPLPLPPFTVTDESGDEHSMKDFEGKVVLINFWATWCPPCREEMPSLNALQKEFGEDGFQVMTIATGGSNSPEKVAAFFDKEGIDVLPRFHDDANFAARAMGVLGLPVSVLVDKNGHEVARMIGGAEWDSPEAKKVIQALIDED</sequence>
<dbReference type="Gene3D" id="3.40.30.10">
    <property type="entry name" value="Glutaredoxin"/>
    <property type="match status" value="1"/>
</dbReference>